<dbReference type="InterPro" id="IPR043504">
    <property type="entry name" value="Peptidase_S1_PA_chymotrypsin"/>
</dbReference>
<dbReference type="GO" id="GO:0006508">
    <property type="term" value="P:proteolysis"/>
    <property type="evidence" value="ECO:0007669"/>
    <property type="project" value="InterPro"/>
</dbReference>
<accession>A0A9N9WEY4</accession>
<dbReference type="EMBL" id="OU893335">
    <property type="protein sequence ID" value="CAG9792148.1"/>
    <property type="molecule type" value="Genomic_DNA"/>
</dbReference>
<reference evidence="3" key="2">
    <citation type="submission" date="2022-10" db="EMBL/GenBank/DDBJ databases">
        <authorList>
            <consortium name="ENA_rothamsted_submissions"/>
            <consortium name="culmorum"/>
            <person name="King R."/>
        </authorList>
    </citation>
    <scope>NUCLEOTIDE SEQUENCE</scope>
</reference>
<dbReference type="PANTHER" id="PTHR24252">
    <property type="entry name" value="ACROSIN-RELATED"/>
    <property type="match status" value="1"/>
</dbReference>
<dbReference type="CDD" id="cd00190">
    <property type="entry name" value="Tryp_SPc"/>
    <property type="match status" value="1"/>
</dbReference>
<name>A0A9N9WEY4_9NEOP</name>
<keyword evidence="1" id="KW-1015">Disulfide bond</keyword>
<dbReference type="Pfam" id="PF00089">
    <property type="entry name" value="Trypsin"/>
    <property type="match status" value="1"/>
</dbReference>
<dbReference type="OrthoDB" id="10002959at2759"/>
<dbReference type="PROSITE" id="PS50240">
    <property type="entry name" value="TRYPSIN_DOM"/>
    <property type="match status" value="1"/>
</dbReference>
<dbReference type="GO" id="GO:0004252">
    <property type="term" value="F:serine-type endopeptidase activity"/>
    <property type="evidence" value="ECO:0007669"/>
    <property type="project" value="InterPro"/>
</dbReference>
<dbReference type="Gene3D" id="2.40.10.10">
    <property type="entry name" value="Trypsin-like serine proteases"/>
    <property type="match status" value="1"/>
</dbReference>
<dbReference type="PANTHER" id="PTHR24252:SF7">
    <property type="entry name" value="HYALIN"/>
    <property type="match status" value="1"/>
</dbReference>
<dbReference type="InterPro" id="IPR001254">
    <property type="entry name" value="Trypsin_dom"/>
</dbReference>
<dbReference type="FunFam" id="2.40.10.10:FF:000166">
    <property type="entry name" value="Trypsin"/>
    <property type="match status" value="1"/>
</dbReference>
<dbReference type="InterPro" id="IPR009003">
    <property type="entry name" value="Peptidase_S1_PA"/>
</dbReference>
<reference evidence="3" key="1">
    <citation type="submission" date="2021-12" db="EMBL/GenBank/DDBJ databases">
        <authorList>
            <person name="King R."/>
        </authorList>
    </citation>
    <scope>NUCLEOTIDE SEQUENCE</scope>
</reference>
<evidence type="ECO:0000313" key="3">
    <source>
        <dbReference type="EMBL" id="CAG9792148.1"/>
    </source>
</evidence>
<dbReference type="Proteomes" id="UP001153714">
    <property type="component" value="Chromosome 4"/>
</dbReference>
<dbReference type="InterPro" id="IPR001314">
    <property type="entry name" value="Peptidase_S1A"/>
</dbReference>
<dbReference type="InterPro" id="IPR018114">
    <property type="entry name" value="TRYPSIN_HIS"/>
</dbReference>
<feature type="domain" description="Peptidase S1" evidence="2">
    <location>
        <begin position="24"/>
        <end position="211"/>
    </location>
</feature>
<protein>
    <recommendedName>
        <fullName evidence="2">Peptidase S1 domain-containing protein</fullName>
    </recommendedName>
</protein>
<evidence type="ECO:0000256" key="1">
    <source>
        <dbReference type="ARBA" id="ARBA00023157"/>
    </source>
</evidence>
<dbReference type="PRINTS" id="PR00722">
    <property type="entry name" value="CHYMOTRYPSIN"/>
</dbReference>
<dbReference type="SUPFAM" id="SSF50494">
    <property type="entry name" value="Trypsin-like serine proteases"/>
    <property type="match status" value="1"/>
</dbReference>
<sequence>MAKVIYVIAKKHNHQSVSSNSNKIVGGYEVSIQDVPYQVHLRIRVPQNVELCGGSIISSRIVLTAAHCLAGGAIDVTIRAGSSDSENGGKVYRTSQYTIHPKYDRNSLDYDVAIIRTARAMTLDGTNTKAVALPAEGNEVPVGIDILISGWGDTDAKGQEKVTQHLMAVKVPTVSTADCRETYGSQLTDHMFCAGMIHYDKYYRISLNFNE</sequence>
<dbReference type="PROSITE" id="PS00134">
    <property type="entry name" value="TRYPSIN_HIS"/>
    <property type="match status" value="1"/>
</dbReference>
<evidence type="ECO:0000259" key="2">
    <source>
        <dbReference type="PROSITE" id="PS50240"/>
    </source>
</evidence>
<proteinExistence type="predicted"/>
<dbReference type="SMART" id="SM00020">
    <property type="entry name" value="Tryp_SPc"/>
    <property type="match status" value="1"/>
</dbReference>
<gene>
    <name evidence="3" type="ORF">DIATSA_LOCUS9706</name>
</gene>
<keyword evidence="4" id="KW-1185">Reference proteome</keyword>
<organism evidence="3 4">
    <name type="scientific">Diatraea saccharalis</name>
    <name type="common">sugarcane borer</name>
    <dbReference type="NCBI Taxonomy" id="40085"/>
    <lineage>
        <taxon>Eukaryota</taxon>
        <taxon>Metazoa</taxon>
        <taxon>Ecdysozoa</taxon>
        <taxon>Arthropoda</taxon>
        <taxon>Hexapoda</taxon>
        <taxon>Insecta</taxon>
        <taxon>Pterygota</taxon>
        <taxon>Neoptera</taxon>
        <taxon>Endopterygota</taxon>
        <taxon>Lepidoptera</taxon>
        <taxon>Glossata</taxon>
        <taxon>Ditrysia</taxon>
        <taxon>Pyraloidea</taxon>
        <taxon>Crambidae</taxon>
        <taxon>Crambinae</taxon>
        <taxon>Diatraea</taxon>
    </lineage>
</organism>
<dbReference type="AlphaFoldDB" id="A0A9N9WEY4"/>
<evidence type="ECO:0000313" key="4">
    <source>
        <dbReference type="Proteomes" id="UP001153714"/>
    </source>
</evidence>